<accession>A0AAN9BJT5</accession>
<sequence length="618" mass="68352">MTSLVTSWDVGPREVIQCVQLSALDRRSLGTVFLSAAKFLGRVQGRMSWMSRGSKVSLSPLPNQLVSESSKVEAATDPEDDRGKPALCGSFRADFAALCRDKGVQYVPEVVQTIVPEVKTESKKPVRKLTLNRGVMDQDMKCFNKKFPTRAVPKWEQKAEAKVKAAFREPSSLSRLPRPSPPTSTTGDVGNVEDRFDYFKPRVQVVQELENDDRTVREVSISGWKVDVVMMEVLESCLPAVTSLRVLQLWRVGLSADTLTMLARCLPLCRALTSVTLDNNTLTDCPLQALLVHTAVLQTLSLRFCHVGDGGVMAMARVLQEEREGGTQAPLVSLCLTGNQVGDEGACSLALALTFNRVLRVLNLSANSVGDRGAAGLASACRWVRVTGDSLTSRRQRMHQYLVDQPPDFPKRTTKVTRTQKRSFNPEKRPVKIQRPTRRVSRMAPKDGRSSKAKGVSSSHAVIDDGACPEHRGLRMLKPPDTMWYMPGRRPDYFAESDIAVEGCGLHLLMQPGFLHDGDLWLPGNRSLLSLNLSRNKVGKVGVQSLMEALEEQAVPVVGGELGLQRVVLHHNPFPPDFPPFLRLSRRLRIRDPSNHMPRVDLCNHNVTPCAIADTAFV</sequence>
<organism evidence="2 3">
    <name type="scientific">Littorina saxatilis</name>
    <dbReference type="NCBI Taxonomy" id="31220"/>
    <lineage>
        <taxon>Eukaryota</taxon>
        <taxon>Metazoa</taxon>
        <taxon>Spiralia</taxon>
        <taxon>Lophotrochozoa</taxon>
        <taxon>Mollusca</taxon>
        <taxon>Gastropoda</taxon>
        <taxon>Caenogastropoda</taxon>
        <taxon>Littorinimorpha</taxon>
        <taxon>Littorinoidea</taxon>
        <taxon>Littorinidae</taxon>
        <taxon>Littorina</taxon>
    </lineage>
</organism>
<evidence type="ECO:0000256" key="1">
    <source>
        <dbReference type="SAM" id="MobiDB-lite"/>
    </source>
</evidence>
<dbReference type="InterPro" id="IPR053040">
    <property type="entry name" value="LRR-containing_protein_71"/>
</dbReference>
<gene>
    <name evidence="2" type="ORF">V1264_017999</name>
</gene>
<proteinExistence type="predicted"/>
<dbReference type="SUPFAM" id="SSF52047">
    <property type="entry name" value="RNI-like"/>
    <property type="match status" value="1"/>
</dbReference>
<feature type="compositionally biased region" description="Basic residues" evidence="1">
    <location>
        <begin position="412"/>
        <end position="421"/>
    </location>
</feature>
<reference evidence="2 3" key="1">
    <citation type="submission" date="2024-02" db="EMBL/GenBank/DDBJ databases">
        <title>Chromosome-scale genome assembly of the rough periwinkle Littorina saxatilis.</title>
        <authorList>
            <person name="De Jode A."/>
            <person name="Faria R."/>
            <person name="Formenti G."/>
            <person name="Sims Y."/>
            <person name="Smith T.P."/>
            <person name="Tracey A."/>
            <person name="Wood J.M.D."/>
            <person name="Zagrodzka Z.B."/>
            <person name="Johannesson K."/>
            <person name="Butlin R.K."/>
            <person name="Leder E.H."/>
        </authorList>
    </citation>
    <scope>NUCLEOTIDE SEQUENCE [LARGE SCALE GENOMIC DNA]</scope>
    <source>
        <strain evidence="2">Snail1</strain>
        <tissue evidence="2">Muscle</tissue>
    </source>
</reference>
<dbReference type="InterPro" id="IPR032675">
    <property type="entry name" value="LRR_dom_sf"/>
</dbReference>
<dbReference type="EMBL" id="JBAMIC010000007">
    <property type="protein sequence ID" value="KAK7106782.1"/>
    <property type="molecule type" value="Genomic_DNA"/>
</dbReference>
<evidence type="ECO:0008006" key="4">
    <source>
        <dbReference type="Google" id="ProtNLM"/>
    </source>
</evidence>
<name>A0AAN9BJT5_9CAEN</name>
<protein>
    <recommendedName>
        <fullName evidence="4">Leucine-rich repeat-containing protein 71</fullName>
    </recommendedName>
</protein>
<feature type="region of interest" description="Disordered" evidence="1">
    <location>
        <begin position="404"/>
        <end position="465"/>
    </location>
</feature>
<feature type="region of interest" description="Disordered" evidence="1">
    <location>
        <begin position="168"/>
        <end position="191"/>
    </location>
</feature>
<keyword evidence="3" id="KW-1185">Reference proteome</keyword>
<feature type="compositionally biased region" description="Basic residues" evidence="1">
    <location>
        <begin position="431"/>
        <end position="441"/>
    </location>
</feature>
<evidence type="ECO:0000313" key="2">
    <source>
        <dbReference type="EMBL" id="KAK7106782.1"/>
    </source>
</evidence>
<evidence type="ECO:0000313" key="3">
    <source>
        <dbReference type="Proteomes" id="UP001374579"/>
    </source>
</evidence>
<comment type="caution">
    <text evidence="2">The sequence shown here is derived from an EMBL/GenBank/DDBJ whole genome shotgun (WGS) entry which is preliminary data.</text>
</comment>
<dbReference type="PANTHER" id="PTHR46984">
    <property type="entry name" value="LEUCINE-RICH REPEAT-CONTAINING PROTEIN 71"/>
    <property type="match status" value="1"/>
</dbReference>
<dbReference type="PANTHER" id="PTHR46984:SF1">
    <property type="entry name" value="LEUCINE-RICH REPEAT-CONTAINING PROTEIN 71"/>
    <property type="match status" value="1"/>
</dbReference>
<dbReference type="Proteomes" id="UP001374579">
    <property type="component" value="Unassembled WGS sequence"/>
</dbReference>
<dbReference type="SMART" id="SM00368">
    <property type="entry name" value="LRR_RI"/>
    <property type="match status" value="5"/>
</dbReference>
<dbReference type="Gene3D" id="3.80.10.10">
    <property type="entry name" value="Ribonuclease Inhibitor"/>
    <property type="match status" value="2"/>
</dbReference>
<dbReference type="AlphaFoldDB" id="A0AAN9BJT5"/>
<dbReference type="InterPro" id="IPR001611">
    <property type="entry name" value="Leu-rich_rpt"/>
</dbReference>
<dbReference type="Pfam" id="PF13516">
    <property type="entry name" value="LRR_6"/>
    <property type="match status" value="4"/>
</dbReference>